<dbReference type="Proteomes" id="UP000504714">
    <property type="component" value="Unassembled WGS sequence"/>
</dbReference>
<dbReference type="PROSITE" id="PS51257">
    <property type="entry name" value="PROKAR_LIPOPROTEIN"/>
    <property type="match status" value="1"/>
</dbReference>
<dbReference type="PANTHER" id="PTHR37530:SF1">
    <property type="entry name" value="OUTER MEMBRANE PROTEIN SLP"/>
    <property type="match status" value="1"/>
</dbReference>
<keyword evidence="1" id="KW-0449">Lipoprotein</keyword>
<dbReference type="NCBIfam" id="TIGR00752">
    <property type="entry name" value="slp"/>
    <property type="match status" value="1"/>
</dbReference>
<reference evidence="1 2" key="1">
    <citation type="submission" date="2020-06" db="EMBL/GenBank/DDBJ databases">
        <title>The genome sequence of Candidatus Regiella insecticola strain Tut.</title>
        <authorList>
            <person name="Nikoh N."/>
            <person name="Tsuchida T."/>
            <person name="Koga R."/>
            <person name="Oshima K."/>
            <person name="Hattori M."/>
            <person name="Fukatsu T."/>
        </authorList>
    </citation>
    <scope>NUCLEOTIDE SEQUENCE [LARGE SCALE GENOMIC DNA]</scope>
    <source>
        <strain evidence="1 2">Tut</strain>
    </source>
</reference>
<proteinExistence type="predicted"/>
<evidence type="ECO:0000313" key="2">
    <source>
        <dbReference type="Proteomes" id="UP000504714"/>
    </source>
</evidence>
<dbReference type="Pfam" id="PF03843">
    <property type="entry name" value="Slp"/>
    <property type="match status" value="1"/>
</dbReference>
<dbReference type="EMBL" id="BLXO01000005">
    <property type="protein sequence ID" value="GFN46828.1"/>
    <property type="molecule type" value="Genomic_DNA"/>
</dbReference>
<accession>A0A6L2ZRL3</accession>
<name>A0A6L2ZRL3_9ENTR</name>
<comment type="caution">
    <text evidence="1">The sequence shown here is derived from an EMBL/GenBank/DDBJ whole genome shotgun (WGS) entry which is preliminary data.</text>
</comment>
<protein>
    <submittedName>
        <fullName evidence="1">Slp family outer membrane lipoprotein</fullName>
    </submittedName>
</protein>
<gene>
    <name evidence="1" type="primary">yeaY</name>
    <name evidence="1" type="ORF">RINTU1_25980</name>
</gene>
<sequence>MKIEIFSAKFFFAVLATLLLTGCVNIPKEIQGKTETPQQNLNLIKNTPRAFIGQEGRFGGTVVNVTNERQRTRLEITSIPLDSNAKPMLTEPSQGRIIAYVNAFLTPADFQYRLVTVIGTISGVETGKIGTVPYDFIVINTSGYKRWYSTEQRMMASVLMEPLNARQRAEIQGIFNH</sequence>
<organism evidence="1 2">
    <name type="scientific">Candidatus Regiella insecticola</name>
    <dbReference type="NCBI Taxonomy" id="138073"/>
    <lineage>
        <taxon>Bacteria</taxon>
        <taxon>Pseudomonadati</taxon>
        <taxon>Pseudomonadota</taxon>
        <taxon>Gammaproteobacteria</taxon>
        <taxon>Enterobacterales</taxon>
        <taxon>Enterobacteriaceae</taxon>
        <taxon>aphid secondary symbionts</taxon>
        <taxon>Candidatus Regiella</taxon>
    </lineage>
</organism>
<dbReference type="RefSeq" id="WP_176488397.1">
    <property type="nucleotide sequence ID" value="NZ_BLXO01000005.1"/>
</dbReference>
<dbReference type="InterPro" id="IPR004658">
    <property type="entry name" value="OMP_Slp"/>
</dbReference>
<dbReference type="AlphaFoldDB" id="A0A6L2ZRL3"/>
<evidence type="ECO:0000313" key="1">
    <source>
        <dbReference type="EMBL" id="GFN46828.1"/>
    </source>
</evidence>
<dbReference type="PANTHER" id="PTHR37530">
    <property type="entry name" value="OUTER MEMBRANE PROTEIN SLP"/>
    <property type="match status" value="1"/>
</dbReference>
<dbReference type="GO" id="GO:0019867">
    <property type="term" value="C:outer membrane"/>
    <property type="evidence" value="ECO:0007669"/>
    <property type="project" value="InterPro"/>
</dbReference>
<dbReference type="PIRSF" id="PIRSF004982">
    <property type="entry name" value="SlP"/>
    <property type="match status" value="1"/>
</dbReference>